<reference evidence="2 3" key="1">
    <citation type="submission" date="2019-05" db="EMBL/GenBank/DDBJ databases">
        <title>Another draft genome of Portunus trituberculatus and its Hox gene families provides insights of decapod evolution.</title>
        <authorList>
            <person name="Jeong J.-H."/>
            <person name="Song I."/>
            <person name="Kim S."/>
            <person name="Choi T."/>
            <person name="Kim D."/>
            <person name="Ryu S."/>
            <person name="Kim W."/>
        </authorList>
    </citation>
    <scope>NUCLEOTIDE SEQUENCE [LARGE SCALE GENOMIC DNA]</scope>
    <source>
        <tissue evidence="2">Muscle</tissue>
    </source>
</reference>
<protein>
    <submittedName>
        <fullName evidence="2">Uncharacterized protein</fullName>
    </submittedName>
</protein>
<name>A0A5B7E2Y1_PORTR</name>
<organism evidence="2 3">
    <name type="scientific">Portunus trituberculatus</name>
    <name type="common">Swimming crab</name>
    <name type="synonym">Neptunus trituberculatus</name>
    <dbReference type="NCBI Taxonomy" id="210409"/>
    <lineage>
        <taxon>Eukaryota</taxon>
        <taxon>Metazoa</taxon>
        <taxon>Ecdysozoa</taxon>
        <taxon>Arthropoda</taxon>
        <taxon>Crustacea</taxon>
        <taxon>Multicrustacea</taxon>
        <taxon>Malacostraca</taxon>
        <taxon>Eumalacostraca</taxon>
        <taxon>Eucarida</taxon>
        <taxon>Decapoda</taxon>
        <taxon>Pleocyemata</taxon>
        <taxon>Brachyura</taxon>
        <taxon>Eubrachyura</taxon>
        <taxon>Portunoidea</taxon>
        <taxon>Portunidae</taxon>
        <taxon>Portuninae</taxon>
        <taxon>Portunus</taxon>
    </lineage>
</organism>
<feature type="region of interest" description="Disordered" evidence="1">
    <location>
        <begin position="37"/>
        <end position="96"/>
    </location>
</feature>
<proteinExistence type="predicted"/>
<keyword evidence="3" id="KW-1185">Reference proteome</keyword>
<sequence>MTKRGEIVLREALQVPSLRLRPSSSPSRHLNQAHTYLTLAPPPGTHLSRHTPQPTLPTVTPNSRHIKPSTCRPPSPLGRADSTFHDVHTHTGSQGRRHVGFELRPSAGLARLTLYTFQFSPVADVYNLRRTALWN</sequence>
<dbReference type="Proteomes" id="UP000324222">
    <property type="component" value="Unassembled WGS sequence"/>
</dbReference>
<accession>A0A5B7E2Y1</accession>
<evidence type="ECO:0000256" key="1">
    <source>
        <dbReference type="SAM" id="MobiDB-lite"/>
    </source>
</evidence>
<dbReference type="AlphaFoldDB" id="A0A5B7E2Y1"/>
<feature type="compositionally biased region" description="Polar residues" evidence="1">
    <location>
        <begin position="50"/>
        <end position="63"/>
    </location>
</feature>
<evidence type="ECO:0000313" key="2">
    <source>
        <dbReference type="EMBL" id="MPC27687.1"/>
    </source>
</evidence>
<evidence type="ECO:0000313" key="3">
    <source>
        <dbReference type="Proteomes" id="UP000324222"/>
    </source>
</evidence>
<comment type="caution">
    <text evidence="2">The sequence shown here is derived from an EMBL/GenBank/DDBJ whole genome shotgun (WGS) entry which is preliminary data.</text>
</comment>
<gene>
    <name evidence="2" type="ORF">E2C01_020865</name>
</gene>
<dbReference type="EMBL" id="VSRR010001788">
    <property type="protein sequence ID" value="MPC27687.1"/>
    <property type="molecule type" value="Genomic_DNA"/>
</dbReference>